<dbReference type="SUPFAM" id="SSF51679">
    <property type="entry name" value="Bacterial luciferase-like"/>
    <property type="match status" value="1"/>
</dbReference>
<dbReference type="AlphaFoldDB" id="A0A919DM91"/>
<evidence type="ECO:0000313" key="3">
    <source>
        <dbReference type="EMBL" id="GHE56810.1"/>
    </source>
</evidence>
<evidence type="ECO:0000313" key="4">
    <source>
        <dbReference type="Proteomes" id="UP000603227"/>
    </source>
</evidence>
<keyword evidence="4" id="KW-1185">Reference proteome</keyword>
<evidence type="ECO:0000259" key="2">
    <source>
        <dbReference type="Pfam" id="PF00296"/>
    </source>
</evidence>
<dbReference type="InterPro" id="IPR036661">
    <property type="entry name" value="Luciferase-like_sf"/>
</dbReference>
<dbReference type="PANTHER" id="PTHR43244:SF1">
    <property type="entry name" value="5,10-METHYLENETETRAHYDROMETHANOPTERIN REDUCTASE"/>
    <property type="match status" value="1"/>
</dbReference>
<dbReference type="Pfam" id="PF00296">
    <property type="entry name" value="Bac_luciferase"/>
    <property type="match status" value="1"/>
</dbReference>
<reference evidence="3" key="1">
    <citation type="journal article" date="2014" name="Int. J. Syst. Evol. Microbiol.">
        <title>Complete genome sequence of Corynebacterium casei LMG S-19264T (=DSM 44701T), isolated from a smear-ripened cheese.</title>
        <authorList>
            <consortium name="US DOE Joint Genome Institute (JGI-PGF)"/>
            <person name="Walter F."/>
            <person name="Albersmeier A."/>
            <person name="Kalinowski J."/>
            <person name="Ruckert C."/>
        </authorList>
    </citation>
    <scope>NUCLEOTIDE SEQUENCE</scope>
    <source>
        <strain evidence="3">CGMCC 4.7403</strain>
    </source>
</reference>
<protein>
    <submittedName>
        <fullName evidence="3">LLM class F420-dependent oxidoreductase</fullName>
    </submittedName>
</protein>
<proteinExistence type="predicted"/>
<dbReference type="NCBIfam" id="TIGR03557">
    <property type="entry name" value="F420_G6P_family"/>
    <property type="match status" value="1"/>
</dbReference>
<keyword evidence="1" id="KW-0560">Oxidoreductase</keyword>
<dbReference type="GO" id="GO:0016705">
    <property type="term" value="F:oxidoreductase activity, acting on paired donors, with incorporation or reduction of molecular oxygen"/>
    <property type="evidence" value="ECO:0007669"/>
    <property type="project" value="InterPro"/>
</dbReference>
<gene>
    <name evidence="3" type="ORF">GCM10017771_79540</name>
</gene>
<sequence length="321" mass="35150">MPEFGYFLATEEFGPADLIEQARMAEQAGFECLWISDHYHPWNDTQGHSPFVWSVIGALSEAVSLPIETAVTCPTVRIHPAVVAQAAATSAVMTGGRFRLGLGSGEALNEHILGTHWPPANVRLEMLEESIQIMRRLFTGEEVTHHGVHYTVENARLYTVPDEPVPIDVSAFGPNAAGLAARVADGFITMGPNEELVAQYRKGGGGGNLVSGGTKLCWGQDRDAAVRTVHRLWSNQLLPGEMGQILPSPRHFEQLEPLVTEQMVAENTVCGEDVDEHVAELTSFADAGFDRVYVSQIGPAQRGFFDFYRTKVLPQLQQGNR</sequence>
<dbReference type="Proteomes" id="UP000603227">
    <property type="component" value="Unassembled WGS sequence"/>
</dbReference>
<dbReference type="EMBL" id="BNAT01000044">
    <property type="protein sequence ID" value="GHE56810.1"/>
    <property type="molecule type" value="Genomic_DNA"/>
</dbReference>
<evidence type="ECO:0000256" key="1">
    <source>
        <dbReference type="ARBA" id="ARBA00023002"/>
    </source>
</evidence>
<dbReference type="CDD" id="cd01097">
    <property type="entry name" value="Tetrahydromethanopterin_reductase"/>
    <property type="match status" value="1"/>
</dbReference>
<name>A0A919DM91_9ACTN</name>
<organism evidence="3 4">
    <name type="scientific">Streptomyces capitiformicae</name>
    <dbReference type="NCBI Taxonomy" id="2014920"/>
    <lineage>
        <taxon>Bacteria</taxon>
        <taxon>Bacillati</taxon>
        <taxon>Actinomycetota</taxon>
        <taxon>Actinomycetes</taxon>
        <taxon>Kitasatosporales</taxon>
        <taxon>Streptomycetaceae</taxon>
        <taxon>Streptomyces</taxon>
    </lineage>
</organism>
<dbReference type="InterPro" id="IPR011251">
    <property type="entry name" value="Luciferase-like_dom"/>
</dbReference>
<dbReference type="Gene3D" id="3.20.20.30">
    <property type="entry name" value="Luciferase-like domain"/>
    <property type="match status" value="1"/>
</dbReference>
<dbReference type="PANTHER" id="PTHR43244">
    <property type="match status" value="1"/>
</dbReference>
<dbReference type="RefSeq" id="WP_189787304.1">
    <property type="nucleotide sequence ID" value="NZ_BNAT01000044.1"/>
</dbReference>
<reference evidence="3" key="2">
    <citation type="submission" date="2020-09" db="EMBL/GenBank/DDBJ databases">
        <authorList>
            <person name="Sun Q."/>
            <person name="Zhou Y."/>
        </authorList>
    </citation>
    <scope>NUCLEOTIDE SEQUENCE</scope>
    <source>
        <strain evidence="3">CGMCC 4.7403</strain>
    </source>
</reference>
<dbReference type="InterPro" id="IPR050564">
    <property type="entry name" value="F420-G6PD/mer"/>
</dbReference>
<comment type="caution">
    <text evidence="3">The sequence shown here is derived from an EMBL/GenBank/DDBJ whole genome shotgun (WGS) entry which is preliminary data.</text>
</comment>
<dbReference type="InterPro" id="IPR019945">
    <property type="entry name" value="F420_G6P_DH-rel"/>
</dbReference>
<feature type="domain" description="Luciferase-like" evidence="2">
    <location>
        <begin position="4"/>
        <end position="291"/>
    </location>
</feature>
<accession>A0A919DM91</accession>